<dbReference type="SUPFAM" id="SSF56219">
    <property type="entry name" value="DNase I-like"/>
    <property type="match status" value="1"/>
</dbReference>
<dbReference type="AlphaFoldDB" id="A0A976IHD8"/>
<dbReference type="InterPro" id="IPR005135">
    <property type="entry name" value="Endo/exonuclease/phosphatase"/>
</dbReference>
<keyword evidence="4" id="KW-0472">Membrane</keyword>
<dbReference type="GO" id="GO:0004767">
    <property type="term" value="F:sphingomyelin phosphodiesterase activity"/>
    <property type="evidence" value="ECO:0007669"/>
    <property type="project" value="UniProtKB-EC"/>
</dbReference>
<proteinExistence type="inferred from homology"/>
<accession>A0A976IHD8</accession>
<feature type="domain" description="Endonuclease/exonuclease/phosphatase" evidence="5">
    <location>
        <begin position="32"/>
        <end position="222"/>
    </location>
</feature>
<feature type="transmembrane region" description="Helical" evidence="4">
    <location>
        <begin position="413"/>
        <end position="436"/>
    </location>
</feature>
<dbReference type="Gene3D" id="3.60.10.10">
    <property type="entry name" value="Endonuclease/exonuclease/phosphatase"/>
    <property type="match status" value="1"/>
</dbReference>
<dbReference type="EC" id="3.1.4.12" evidence="2"/>
<keyword evidence="3" id="KW-0378">Hydrolase</keyword>
<evidence type="ECO:0000313" key="6">
    <source>
        <dbReference type="EMBL" id="TDH71841.1"/>
    </source>
</evidence>
<comment type="similarity">
    <text evidence="1">Belongs to the neutral sphingomyelinase family.</text>
</comment>
<dbReference type="GO" id="GO:0005576">
    <property type="term" value="C:extracellular region"/>
    <property type="evidence" value="ECO:0007669"/>
    <property type="project" value="InterPro"/>
</dbReference>
<evidence type="ECO:0000259" key="5">
    <source>
        <dbReference type="Pfam" id="PF03372"/>
    </source>
</evidence>
<dbReference type="KEGG" id="blac:94348999"/>
<dbReference type="Proteomes" id="UP000294530">
    <property type="component" value="Unassembled WGS sequence"/>
</dbReference>
<protein>
    <recommendedName>
        <fullName evidence="2">sphingomyelin phosphodiesterase</fullName>
        <ecNumber evidence="2">3.1.4.12</ecNumber>
    </recommendedName>
</protein>
<dbReference type="CDD" id="cd09078">
    <property type="entry name" value="nSMase"/>
    <property type="match status" value="1"/>
</dbReference>
<dbReference type="InterPro" id="IPR017766">
    <property type="entry name" value="Sphingomyelinase/PLipase_C"/>
</dbReference>
<dbReference type="GO" id="GO:0005737">
    <property type="term" value="C:cytoplasm"/>
    <property type="evidence" value="ECO:0007669"/>
    <property type="project" value="TreeGrafter"/>
</dbReference>
<dbReference type="PANTHER" id="PTHR16320">
    <property type="entry name" value="SPHINGOMYELINASE FAMILY MEMBER"/>
    <property type="match status" value="1"/>
</dbReference>
<dbReference type="Pfam" id="PF03372">
    <property type="entry name" value="Exo_endo_phos"/>
    <property type="match status" value="1"/>
</dbReference>
<keyword evidence="4" id="KW-0812">Transmembrane</keyword>
<dbReference type="OrthoDB" id="40902at2759"/>
<evidence type="ECO:0000256" key="2">
    <source>
        <dbReference type="ARBA" id="ARBA00012369"/>
    </source>
</evidence>
<name>A0A976IHD8_BRELC</name>
<gene>
    <name evidence="6" type="ORF">CCR75_005246</name>
</gene>
<dbReference type="RefSeq" id="XP_067821340.1">
    <property type="nucleotide sequence ID" value="XM_067963328.1"/>
</dbReference>
<reference evidence="6 7" key="1">
    <citation type="journal article" date="2021" name="Genome Biol.">
        <title>AFLAP: assembly-free linkage analysis pipeline using k-mers from genome sequencing data.</title>
        <authorList>
            <person name="Fletcher K."/>
            <person name="Zhang L."/>
            <person name="Gil J."/>
            <person name="Han R."/>
            <person name="Cavanaugh K."/>
            <person name="Michelmore R."/>
        </authorList>
    </citation>
    <scope>NUCLEOTIDE SEQUENCE [LARGE SCALE GENOMIC DNA]</scope>
    <source>
        <strain evidence="6 7">SF5</strain>
    </source>
</reference>
<evidence type="ECO:0000313" key="7">
    <source>
        <dbReference type="Proteomes" id="UP000294530"/>
    </source>
</evidence>
<comment type="caution">
    <text evidence="6">The sequence shown here is derived from an EMBL/GenBank/DDBJ whole genome shotgun (WGS) entry which is preliminary data.</text>
</comment>
<evidence type="ECO:0000256" key="4">
    <source>
        <dbReference type="SAM" id="Phobius"/>
    </source>
</evidence>
<dbReference type="InterPro" id="IPR036691">
    <property type="entry name" value="Endo/exonu/phosph_ase_sf"/>
</dbReference>
<organism evidence="6 7">
    <name type="scientific">Bremia lactucae</name>
    <name type="common">Lettuce downy mildew</name>
    <dbReference type="NCBI Taxonomy" id="4779"/>
    <lineage>
        <taxon>Eukaryota</taxon>
        <taxon>Sar</taxon>
        <taxon>Stramenopiles</taxon>
        <taxon>Oomycota</taxon>
        <taxon>Peronosporomycetes</taxon>
        <taxon>Peronosporales</taxon>
        <taxon>Peronosporaceae</taxon>
        <taxon>Bremia</taxon>
    </lineage>
</organism>
<keyword evidence="4" id="KW-1133">Transmembrane helix</keyword>
<dbReference type="GeneID" id="94348999"/>
<dbReference type="PANTHER" id="PTHR16320:SF1">
    <property type="entry name" value="SPHINGOMYELINASE DDB_G0288017"/>
    <property type="match status" value="1"/>
</dbReference>
<evidence type="ECO:0000256" key="1">
    <source>
        <dbReference type="ARBA" id="ARBA00006335"/>
    </source>
</evidence>
<dbReference type="InterPro" id="IPR038772">
    <property type="entry name" value="Sph/SMPD2-like"/>
</dbReference>
<keyword evidence="7" id="KW-1185">Reference proteome</keyword>
<evidence type="ECO:0000256" key="3">
    <source>
        <dbReference type="ARBA" id="ARBA00022801"/>
    </source>
</evidence>
<sequence>MSKNHERLAVLSLNIFCRPEGIHSGQWFHAGDNKDLRVALLLRKMANFDVVILQEMFEAGLRHSRFIREARAIGFHYHCGSIWPRFFDTRLIDGGLLILSRYPIVKRDQFVFSQGSGSDGICAKGVLYARIQLSPAVSDFFHVFTTHTQAGDNRNEYTIRLTQLEEMHRFIATTIQSDPQVPILITGDFNLDARHDLVHDYESGRAMSTRCRESKVYQQLVTDLDRVVRAARQKGATHGHEVSKSVSKTALLIIDLMKQCDRTKLRDELHPITNGDGHSSLVHQSDPLSLEKDGKCIDYMFFFPSEDENPRFQLHVVEKSTTVDHCIANELTNSKSGSTQGEQWLKYSQLPLPITHLSDHYGLIGTFVLELSSVEHPTGRLVETNESLVSVLQRSFSHQTFAQRPRRLWMCKLAFVLLSIVAISANIAFLFVYTVLHIAGVTTRL</sequence>
<dbReference type="EMBL" id="SHOA02000015">
    <property type="protein sequence ID" value="TDH71841.1"/>
    <property type="molecule type" value="Genomic_DNA"/>
</dbReference>